<organism evidence="14 15">
    <name type="scientific">Otus sunia</name>
    <name type="common">Oriental scops-owl</name>
    <dbReference type="NCBI Taxonomy" id="257818"/>
    <lineage>
        <taxon>Eukaryota</taxon>
        <taxon>Metazoa</taxon>
        <taxon>Chordata</taxon>
        <taxon>Craniata</taxon>
        <taxon>Vertebrata</taxon>
        <taxon>Euteleostomi</taxon>
        <taxon>Archelosauria</taxon>
        <taxon>Archosauria</taxon>
        <taxon>Dinosauria</taxon>
        <taxon>Saurischia</taxon>
        <taxon>Theropoda</taxon>
        <taxon>Coelurosauria</taxon>
        <taxon>Aves</taxon>
        <taxon>Neognathae</taxon>
        <taxon>Neoaves</taxon>
        <taxon>Telluraves</taxon>
        <taxon>Strigiformes</taxon>
        <taxon>Strigidae</taxon>
        <taxon>Otus</taxon>
    </lineage>
</organism>
<dbReference type="GO" id="GO:0044325">
    <property type="term" value="F:transmembrane transporter binding"/>
    <property type="evidence" value="ECO:0007669"/>
    <property type="project" value="TreeGrafter"/>
</dbReference>
<dbReference type="GO" id="GO:0048788">
    <property type="term" value="C:cytoskeleton of presynaptic active zone"/>
    <property type="evidence" value="ECO:0007669"/>
    <property type="project" value="TreeGrafter"/>
</dbReference>
<feature type="domain" description="PDZ" evidence="12">
    <location>
        <begin position="549"/>
        <end position="635"/>
    </location>
</feature>
<keyword evidence="4 9" id="KW-0863">Zinc-finger</keyword>
<feature type="compositionally biased region" description="Low complexity" evidence="10">
    <location>
        <begin position="165"/>
        <end position="180"/>
    </location>
</feature>
<feature type="region of interest" description="Disordered" evidence="10">
    <location>
        <begin position="1070"/>
        <end position="1111"/>
    </location>
</feature>
<evidence type="ECO:0000259" key="11">
    <source>
        <dbReference type="PROSITE" id="PS50004"/>
    </source>
</evidence>
<keyword evidence="15" id="KW-1185">Reference proteome</keyword>
<feature type="compositionally biased region" description="Polar residues" evidence="10">
    <location>
        <begin position="129"/>
        <end position="143"/>
    </location>
</feature>
<dbReference type="GO" id="GO:0048167">
    <property type="term" value="P:regulation of synaptic plasticity"/>
    <property type="evidence" value="ECO:0007669"/>
    <property type="project" value="TreeGrafter"/>
</dbReference>
<dbReference type="FunFam" id="2.60.40.150:FF:000001">
    <property type="entry name" value="Regulating synaptic membrane exocytosis 3, isoform CRA_a"/>
    <property type="match status" value="1"/>
</dbReference>
<feature type="compositionally biased region" description="Basic and acidic residues" evidence="10">
    <location>
        <begin position="936"/>
        <end position="953"/>
    </location>
</feature>
<dbReference type="GO" id="GO:0042734">
    <property type="term" value="C:presynaptic membrane"/>
    <property type="evidence" value="ECO:0007669"/>
    <property type="project" value="TreeGrafter"/>
</dbReference>
<dbReference type="GO" id="GO:0050806">
    <property type="term" value="P:positive regulation of synaptic transmission"/>
    <property type="evidence" value="ECO:0007669"/>
    <property type="project" value="TreeGrafter"/>
</dbReference>
<dbReference type="Pfam" id="PF00168">
    <property type="entry name" value="C2"/>
    <property type="match status" value="2"/>
</dbReference>
<comment type="subcellular location">
    <subcellularLocation>
        <location evidence="8">Synapse</location>
    </subcellularLocation>
</comment>
<dbReference type="Ensembl" id="ENSOSUT00000024623.1">
    <property type="protein sequence ID" value="ENSOSUP00000023903.1"/>
    <property type="gene ID" value="ENSOSUG00000016288.1"/>
</dbReference>
<evidence type="ECO:0000259" key="12">
    <source>
        <dbReference type="PROSITE" id="PS50106"/>
    </source>
</evidence>
<feature type="compositionally biased region" description="Basic residues" evidence="10">
    <location>
        <begin position="459"/>
        <end position="471"/>
    </location>
</feature>
<dbReference type="GO" id="GO:0008270">
    <property type="term" value="F:zinc ion binding"/>
    <property type="evidence" value="ECO:0007669"/>
    <property type="project" value="UniProtKB-KW"/>
</dbReference>
<dbReference type="Pfam" id="PF00595">
    <property type="entry name" value="PDZ"/>
    <property type="match status" value="1"/>
</dbReference>
<dbReference type="PROSITE" id="PS50004">
    <property type="entry name" value="C2"/>
    <property type="match status" value="2"/>
</dbReference>
<dbReference type="PROSITE" id="PS50106">
    <property type="entry name" value="PDZ"/>
    <property type="match status" value="1"/>
</dbReference>
<dbReference type="Gene3D" id="2.60.40.150">
    <property type="entry name" value="C2 domain"/>
    <property type="match status" value="2"/>
</dbReference>
<evidence type="ECO:0000256" key="6">
    <source>
        <dbReference type="ARBA" id="ARBA00022833"/>
    </source>
</evidence>
<dbReference type="GO" id="GO:0030154">
    <property type="term" value="P:cell differentiation"/>
    <property type="evidence" value="ECO:0007669"/>
    <property type="project" value="UniProtKB-KW"/>
</dbReference>
<evidence type="ECO:0000256" key="7">
    <source>
        <dbReference type="ARBA" id="ARBA00023018"/>
    </source>
</evidence>
<dbReference type="FunFam" id="3.30.40.10:FF:000546">
    <property type="entry name" value="Regulating synaptic membrane exocytosis 1"/>
    <property type="match status" value="1"/>
</dbReference>
<evidence type="ECO:0000256" key="10">
    <source>
        <dbReference type="SAM" id="MobiDB-lite"/>
    </source>
</evidence>
<feature type="region of interest" description="Disordered" evidence="10">
    <location>
        <begin position="1136"/>
        <end position="1223"/>
    </location>
</feature>
<feature type="compositionally biased region" description="Basic and acidic residues" evidence="10">
    <location>
        <begin position="243"/>
        <end position="297"/>
    </location>
</feature>
<sequence>YLTREYYGLLIYGFDIEKCSQILVGPVRLHQQFESYKEQVRKIGEEARRYQGEHKDDAPTCGICHKTKFADGCGHLCSYCRTKFCARCGGRVSLRSNNVMWVCNLCRKQQEILTKSGAWFFGSGPQPSPSQDGALSDTATGGSSDAPREKKARLQERSRSQTPLSTATASSQEISSSSVQSDRRKGAEVSQPAMGLDQKQVSSRSRSEPPRERKKTILVSDQNGKGLKSERKRVPKSSLQKEGPADDRERKERHEGRRLEKGKSQDYPDLPEKLEEGKVPDDEKQRKEDEYHTRYRSDPNLARYPVKPHPEEQQMRMHAKVSKARHERRHSDVALPHTEMEEAEVPENKLGKRSQLQGTQDRKSLVETQRSYSIDRTGDVRISVSKQLTNHSPPTPRHSPVPIEHVEYKNHDSFKKQSRLDPSSAILMRKAKREKMETMLRNDSLSSDQSESVRPSPPKPHRAKRGGKKRQMSVSSSEEEGASTPEYTSCEDVEIESESVSEKGDLDYYWLDPATWHSRETSPISSHPVTWQPSKEGDRLIGRVILNKRTTMPKESGALLGLKVVGGKMTELGRLGAFITKVKKGSLADVVGHLRAGDEVLEWNGKPLPGATNEEVYNIILESKSEPQVEIIVSRPIGDIPRIPETSHPPLESSSSSFESQKMERPSISVISPTSPGALRDAPQVLPGQLSVKLWYDKVGHQLIVNVLQATDLPPRVDGRPRNPYVKMYFLPDRSDKSKRRTKTVKKSLEPKWNQTFLYSHVHRRDFRERMLEITVWDQPRVQEEESEFLGEILIELETALLDDEPHWYKLQTHDESSLPLPQPSPFMPRRHVHGGESTSKKLQRSRPISDSDISDYDVDDGIGVVPPGYRSSTRESKSTTLTVPEQQRTTHHRSRSVSPHRGDDQGRTRSRLPNVPLQRSLDEIHQMRRSRSPTRHHDASRTPVDYRSRDMDSQYLSDQESELLMLPRAKRGRSAECLHTIRIHQQGSPTQSPPADTSFSSRRGRQLPQVPVRSGSIEQASLVVEERTRQMKMKVHRYNQTSGSGSSQEHEREQYTKYNIQTDQYRSCDNVSAKSSDSDVSDVSAISRTSSASRLSSTSFMSEQSERPRGRIRRMGTSGRITKSTSVSGEMYKLEHNDGSQSDTAVGTVGTGGKKRRSSLSAKVVAIVSRRSRSTSQLSQTEAGNKKLKSTIQRSTETGMAAEMRSRMVRQPSRESTDGSINSYSSEGNLIFPGVRLGADSQFSDFLDGLGPAQLVGRQTLATPAMGDIQIGMVDKKGQLEVEVIRARGLTQKPGSKSTPAPYVKVYLLENGACIAKKKTRIARKTLDPLYQQTLVFDESPQGKVLQVIVWGDYGRMDHKCFMGVAQILLEELDLSSVVIGWYKLFPPSSLVDPTLTPLTRRASQSSLESSTGPPCIRS</sequence>
<keyword evidence="1" id="KW-0597">Phosphoprotein</keyword>
<protein>
    <submittedName>
        <fullName evidence="14">Regulating synaptic membrane exocytosis 1</fullName>
    </submittedName>
</protein>
<dbReference type="Gene3D" id="3.30.40.10">
    <property type="entry name" value="Zinc/RING finger domain, C3HC4 (zinc finger)"/>
    <property type="match status" value="1"/>
</dbReference>
<feature type="domain" description="C2" evidence="11">
    <location>
        <begin position="1266"/>
        <end position="1384"/>
    </location>
</feature>
<dbReference type="SMART" id="SM00228">
    <property type="entry name" value="PDZ"/>
    <property type="match status" value="1"/>
</dbReference>
<dbReference type="GO" id="GO:0031267">
    <property type="term" value="F:small GTPase binding"/>
    <property type="evidence" value="ECO:0007669"/>
    <property type="project" value="InterPro"/>
</dbReference>
<reference evidence="14" key="1">
    <citation type="submission" date="2025-08" db="UniProtKB">
        <authorList>
            <consortium name="Ensembl"/>
        </authorList>
    </citation>
    <scope>IDENTIFICATION</scope>
</reference>
<feature type="compositionally biased region" description="Basic residues" evidence="10">
    <location>
        <begin position="317"/>
        <end position="328"/>
    </location>
</feature>
<dbReference type="SUPFAM" id="SSF49562">
    <property type="entry name" value="C2 domain (Calcium/lipid-binding domain, CaLB)"/>
    <property type="match status" value="2"/>
</dbReference>
<dbReference type="CDD" id="cd04028">
    <property type="entry name" value="C2B_RIM1alpha"/>
    <property type="match status" value="1"/>
</dbReference>
<keyword evidence="6" id="KW-0862">Zinc</keyword>
<name>A0A8C8BQ23_9STRI</name>
<evidence type="ECO:0000256" key="4">
    <source>
        <dbReference type="ARBA" id="ARBA00022771"/>
    </source>
</evidence>
<dbReference type="CDD" id="cd06714">
    <property type="entry name" value="PDZ_RIM-like"/>
    <property type="match status" value="1"/>
</dbReference>
<evidence type="ECO:0000256" key="3">
    <source>
        <dbReference type="ARBA" id="ARBA00022737"/>
    </source>
</evidence>
<evidence type="ECO:0000259" key="13">
    <source>
        <dbReference type="PROSITE" id="PS50178"/>
    </source>
</evidence>
<dbReference type="InterPro" id="IPR035892">
    <property type="entry name" value="C2_domain_sf"/>
</dbReference>
<dbReference type="InterPro" id="IPR036034">
    <property type="entry name" value="PDZ_sf"/>
</dbReference>
<dbReference type="SUPFAM" id="SSF57903">
    <property type="entry name" value="FYVE/PHD zinc finger"/>
    <property type="match status" value="1"/>
</dbReference>
<evidence type="ECO:0000313" key="15">
    <source>
        <dbReference type="Proteomes" id="UP000694552"/>
    </source>
</evidence>
<dbReference type="PANTHER" id="PTHR12157:SF18">
    <property type="entry name" value="REGULATING SYNAPTIC MEMBRANE EXOCYTOSIS PROTEIN 1"/>
    <property type="match status" value="1"/>
</dbReference>
<dbReference type="SMART" id="SM00239">
    <property type="entry name" value="C2"/>
    <property type="match status" value="2"/>
</dbReference>
<dbReference type="Proteomes" id="UP000694552">
    <property type="component" value="Unplaced"/>
</dbReference>
<keyword evidence="7" id="KW-0770">Synapse</keyword>
<feature type="compositionally biased region" description="Basic and acidic residues" evidence="10">
    <location>
        <begin position="146"/>
        <end position="159"/>
    </location>
</feature>
<feature type="compositionally biased region" description="Low complexity" evidence="10">
    <location>
        <begin position="644"/>
        <end position="660"/>
    </location>
</feature>
<feature type="region of interest" description="Disordered" evidence="10">
    <location>
        <begin position="122"/>
        <end position="402"/>
    </location>
</feature>
<dbReference type="FunFam" id="2.30.42.10:FF:000003">
    <property type="entry name" value="Regulating synaptic membrane exocytosis protein 1, putative"/>
    <property type="match status" value="1"/>
</dbReference>
<dbReference type="PANTHER" id="PTHR12157">
    <property type="entry name" value="REGULATING SYNAPTIC MEMBRANE EXOCYTOSIS PROTEIN"/>
    <property type="match status" value="1"/>
</dbReference>
<feature type="domain" description="C2" evidence="11">
    <location>
        <begin position="686"/>
        <end position="809"/>
    </location>
</feature>
<dbReference type="InterPro" id="IPR013083">
    <property type="entry name" value="Znf_RING/FYVE/PHD"/>
</dbReference>
<dbReference type="InterPro" id="IPR054386">
    <property type="entry name" value="RIM_Znf"/>
</dbReference>
<evidence type="ECO:0000256" key="5">
    <source>
        <dbReference type="ARBA" id="ARBA00022782"/>
    </source>
</evidence>
<feature type="domain" description="FYVE-type" evidence="13">
    <location>
        <begin position="55"/>
        <end position="111"/>
    </location>
</feature>
<proteinExistence type="predicted"/>
<dbReference type="InterPro" id="IPR001478">
    <property type="entry name" value="PDZ"/>
</dbReference>
<dbReference type="GO" id="GO:0042391">
    <property type="term" value="P:regulation of membrane potential"/>
    <property type="evidence" value="ECO:0007669"/>
    <property type="project" value="TreeGrafter"/>
</dbReference>
<feature type="compositionally biased region" description="Acidic residues" evidence="10">
    <location>
        <begin position="489"/>
        <end position="499"/>
    </location>
</feature>
<dbReference type="GO" id="GO:0048791">
    <property type="term" value="P:calcium ion-regulated exocytosis of neurotransmitter"/>
    <property type="evidence" value="ECO:0007669"/>
    <property type="project" value="TreeGrafter"/>
</dbReference>
<dbReference type="GO" id="GO:2000300">
    <property type="term" value="P:regulation of synaptic vesicle exocytosis"/>
    <property type="evidence" value="ECO:0007669"/>
    <property type="project" value="TreeGrafter"/>
</dbReference>
<accession>A0A8C8BQ23</accession>
<feature type="region of interest" description="Disordered" evidence="10">
    <location>
        <begin position="642"/>
        <end position="666"/>
    </location>
</feature>
<evidence type="ECO:0000313" key="14">
    <source>
        <dbReference type="Ensembl" id="ENSOSUP00000023903.1"/>
    </source>
</evidence>
<feature type="region of interest" description="Disordered" evidence="10">
    <location>
        <begin position="814"/>
        <end position="953"/>
    </location>
</feature>
<feature type="compositionally biased region" description="Polar residues" evidence="10">
    <location>
        <begin position="879"/>
        <end position="888"/>
    </location>
</feature>
<dbReference type="PROSITE" id="PS50178">
    <property type="entry name" value="ZF_FYVE"/>
    <property type="match status" value="1"/>
</dbReference>
<keyword evidence="3" id="KW-0677">Repeat</keyword>
<dbReference type="InterPro" id="IPR011011">
    <property type="entry name" value="Znf_FYVE_PHD"/>
</dbReference>
<dbReference type="FunFam" id="2.60.40.150:FF:000003">
    <property type="entry name" value="Regulating synaptic membrane exocytosis protein 2"/>
    <property type="match status" value="1"/>
</dbReference>
<dbReference type="Pfam" id="PF22601">
    <property type="entry name" value="RIM2a_ZnF"/>
    <property type="match status" value="1"/>
</dbReference>
<evidence type="ECO:0000256" key="1">
    <source>
        <dbReference type="ARBA" id="ARBA00022553"/>
    </source>
</evidence>
<feature type="compositionally biased region" description="Polar residues" evidence="10">
    <location>
        <begin position="984"/>
        <end position="1002"/>
    </location>
</feature>
<evidence type="ECO:0000256" key="8">
    <source>
        <dbReference type="ARBA" id="ARBA00034103"/>
    </source>
</evidence>
<evidence type="ECO:0000256" key="9">
    <source>
        <dbReference type="PROSITE-ProRule" id="PRU00091"/>
    </source>
</evidence>
<feature type="compositionally biased region" description="Polar residues" evidence="10">
    <location>
        <begin position="441"/>
        <end position="453"/>
    </location>
</feature>
<keyword evidence="2" id="KW-0479">Metal-binding</keyword>
<evidence type="ECO:0000256" key="2">
    <source>
        <dbReference type="ARBA" id="ARBA00022723"/>
    </source>
</evidence>
<dbReference type="InterPro" id="IPR017455">
    <property type="entry name" value="Znf_FYVE-rel"/>
</dbReference>
<dbReference type="CDD" id="cd04031">
    <property type="entry name" value="C2A_RIM1alpha"/>
    <property type="match status" value="1"/>
</dbReference>
<feature type="region of interest" description="Disordered" evidence="10">
    <location>
        <begin position="438"/>
        <end position="499"/>
    </location>
</feature>
<feature type="compositionally biased region" description="Low complexity" evidence="10">
    <location>
        <begin position="1082"/>
        <end position="1103"/>
    </location>
</feature>
<dbReference type="InterPro" id="IPR000008">
    <property type="entry name" value="C2_dom"/>
</dbReference>
<reference evidence="14" key="2">
    <citation type="submission" date="2025-09" db="UniProtKB">
        <authorList>
            <consortium name="Ensembl"/>
        </authorList>
    </citation>
    <scope>IDENTIFICATION</scope>
</reference>
<dbReference type="SUPFAM" id="SSF50156">
    <property type="entry name" value="PDZ domain-like"/>
    <property type="match status" value="1"/>
</dbReference>
<dbReference type="InterPro" id="IPR039032">
    <property type="entry name" value="Rim-like"/>
</dbReference>
<feature type="region of interest" description="Disordered" evidence="10">
    <location>
        <begin position="983"/>
        <end position="1015"/>
    </location>
</feature>
<keyword evidence="5" id="KW-0221">Differentiation</keyword>
<dbReference type="Gene3D" id="2.30.42.10">
    <property type="match status" value="1"/>
</dbReference>